<evidence type="ECO:0000313" key="5">
    <source>
        <dbReference type="EMBL" id="MBC3881178.1"/>
    </source>
</evidence>
<reference evidence="5" key="1">
    <citation type="submission" date="2020-08" db="EMBL/GenBank/DDBJ databases">
        <title>Novel species isolated from subtropical streams in China.</title>
        <authorList>
            <person name="Lu H."/>
        </authorList>
    </citation>
    <scope>NUCLEOTIDE SEQUENCE</scope>
    <source>
        <strain evidence="5">LX22W</strain>
    </source>
</reference>
<keyword evidence="2" id="KW-1133">Transmembrane helix</keyword>
<dbReference type="NCBIfam" id="TIGR00254">
    <property type="entry name" value="GGDEF"/>
    <property type="match status" value="1"/>
</dbReference>
<name>A0A923KNY3_9BURK</name>
<dbReference type="PANTHER" id="PTHR33121:SF79">
    <property type="entry name" value="CYCLIC DI-GMP PHOSPHODIESTERASE PDED-RELATED"/>
    <property type="match status" value="1"/>
</dbReference>
<comment type="caution">
    <text evidence="5">The sequence shown here is derived from an EMBL/GenBank/DDBJ whole genome shotgun (WGS) entry which is preliminary data.</text>
</comment>
<dbReference type="CDD" id="cd01948">
    <property type="entry name" value="EAL"/>
    <property type="match status" value="1"/>
</dbReference>
<proteinExistence type="predicted"/>
<dbReference type="RefSeq" id="WP_186914345.1">
    <property type="nucleotide sequence ID" value="NZ_JACOFZ010000001.1"/>
</dbReference>
<evidence type="ECO:0000259" key="3">
    <source>
        <dbReference type="PROSITE" id="PS50883"/>
    </source>
</evidence>
<dbReference type="InterPro" id="IPR000160">
    <property type="entry name" value="GGDEF_dom"/>
</dbReference>
<dbReference type="Pfam" id="PF00563">
    <property type="entry name" value="EAL"/>
    <property type="match status" value="1"/>
</dbReference>
<dbReference type="Pfam" id="PF00990">
    <property type="entry name" value="GGDEF"/>
    <property type="match status" value="1"/>
</dbReference>
<dbReference type="CDD" id="cd01949">
    <property type="entry name" value="GGDEF"/>
    <property type="match status" value="1"/>
</dbReference>
<keyword evidence="2" id="KW-0812">Transmembrane</keyword>
<protein>
    <submittedName>
        <fullName evidence="5">EAL domain-containing protein</fullName>
    </submittedName>
</protein>
<evidence type="ECO:0000256" key="1">
    <source>
        <dbReference type="SAM" id="Coils"/>
    </source>
</evidence>
<feature type="transmembrane region" description="Helical" evidence="2">
    <location>
        <begin position="20"/>
        <end position="38"/>
    </location>
</feature>
<evidence type="ECO:0000313" key="6">
    <source>
        <dbReference type="Proteomes" id="UP000627446"/>
    </source>
</evidence>
<keyword evidence="6" id="KW-1185">Reference proteome</keyword>
<feature type="domain" description="GGDEF" evidence="4">
    <location>
        <begin position="256"/>
        <end position="399"/>
    </location>
</feature>
<dbReference type="AlphaFoldDB" id="A0A923KNY3"/>
<dbReference type="SMART" id="SM00052">
    <property type="entry name" value="EAL"/>
    <property type="match status" value="1"/>
</dbReference>
<dbReference type="EMBL" id="JACOFZ010000001">
    <property type="protein sequence ID" value="MBC3881178.1"/>
    <property type="molecule type" value="Genomic_DNA"/>
</dbReference>
<dbReference type="InterPro" id="IPR035919">
    <property type="entry name" value="EAL_sf"/>
</dbReference>
<dbReference type="Gene3D" id="3.30.70.270">
    <property type="match status" value="1"/>
</dbReference>
<sequence>MQREKLQIWQETLNNHPKGLVVNAAAVVGIGFILRDTAATWFSLWFAISIAYSIIRGGLYLTYRKALRACADETALALPSTLHNLSVLGSAGLWAALACFGIPEFSPAYQFAVIIVVSSLASGSTATLASLQSIGKIYILIMLVPACLSLLMVGETTLSTLGILGFIFAWVMLGSHENNFQLLIHSFALAREKEQLFKQVSEQNQQIVQANAELEETVNERTKELQHLAHHDSLTGLLNRRGLFDQLPALEAVRDHQLIVLFFDLDRFKQINDGLGHDWGDQLLQAVASRLRLLVDRVVADCVPHSYAACRWGGDEFVVCLVSDEQMLAKIQAACEILQSRLSEPYVLNGREFKIGNSVGVFVGMAGSLTEMGHAVSFADMAASEAKGQGRGRIVFFSQRLSDERRRHLLLSDCLSQAHSNGSLALHFQPIVAAQSQRLVAFEALLRWHCPSVGAVSPMEFIPIAEDTGHIHQIGLWVLRHAVQLIENLPPETGLRDNLKIAINTSIKQLIRADFAGEVLAVLNSSQITTSQLVIEVTESVFDEQHMREVLASLSRLHQAGIEIHLDDFGTGYSSLSRLREFPLDAIKIDRSFVMASDEKSLAVIEGAVVIARKFGLRVIAEGVETQAQLDKLKTLGVDELQGYFIGKPAADIKHFLEMNA</sequence>
<gene>
    <name evidence="5" type="ORF">H8K36_07340</name>
</gene>
<feature type="transmembrane region" description="Helical" evidence="2">
    <location>
        <begin position="44"/>
        <end position="63"/>
    </location>
</feature>
<organism evidence="5 6">
    <name type="scientific">Undibacterium nitidum</name>
    <dbReference type="NCBI Taxonomy" id="2762298"/>
    <lineage>
        <taxon>Bacteria</taxon>
        <taxon>Pseudomonadati</taxon>
        <taxon>Pseudomonadota</taxon>
        <taxon>Betaproteobacteria</taxon>
        <taxon>Burkholderiales</taxon>
        <taxon>Oxalobacteraceae</taxon>
        <taxon>Undibacterium</taxon>
    </lineage>
</organism>
<dbReference type="InterPro" id="IPR050706">
    <property type="entry name" value="Cyclic-di-GMP_PDE-like"/>
</dbReference>
<dbReference type="Gene3D" id="3.20.20.450">
    <property type="entry name" value="EAL domain"/>
    <property type="match status" value="1"/>
</dbReference>
<accession>A0A923KNY3</accession>
<dbReference type="InterPro" id="IPR001633">
    <property type="entry name" value="EAL_dom"/>
</dbReference>
<keyword evidence="1" id="KW-0175">Coiled coil</keyword>
<feature type="transmembrane region" description="Helical" evidence="2">
    <location>
        <begin position="84"/>
        <end position="103"/>
    </location>
</feature>
<dbReference type="SUPFAM" id="SSF55073">
    <property type="entry name" value="Nucleotide cyclase"/>
    <property type="match status" value="1"/>
</dbReference>
<feature type="transmembrane region" description="Helical" evidence="2">
    <location>
        <begin position="109"/>
        <end position="131"/>
    </location>
</feature>
<dbReference type="InterPro" id="IPR029787">
    <property type="entry name" value="Nucleotide_cyclase"/>
</dbReference>
<feature type="domain" description="EAL" evidence="3">
    <location>
        <begin position="408"/>
        <end position="661"/>
    </location>
</feature>
<dbReference type="InterPro" id="IPR043128">
    <property type="entry name" value="Rev_trsase/Diguanyl_cyclase"/>
</dbReference>
<feature type="coiled-coil region" evidence="1">
    <location>
        <begin position="193"/>
        <end position="224"/>
    </location>
</feature>
<dbReference type="PROSITE" id="PS50883">
    <property type="entry name" value="EAL"/>
    <property type="match status" value="1"/>
</dbReference>
<dbReference type="SUPFAM" id="SSF141868">
    <property type="entry name" value="EAL domain-like"/>
    <property type="match status" value="1"/>
</dbReference>
<dbReference type="PROSITE" id="PS50887">
    <property type="entry name" value="GGDEF"/>
    <property type="match status" value="1"/>
</dbReference>
<dbReference type="PANTHER" id="PTHR33121">
    <property type="entry name" value="CYCLIC DI-GMP PHOSPHODIESTERASE PDEF"/>
    <property type="match status" value="1"/>
</dbReference>
<dbReference type="GO" id="GO:0071111">
    <property type="term" value="F:cyclic-guanylate-specific phosphodiesterase activity"/>
    <property type="evidence" value="ECO:0007669"/>
    <property type="project" value="InterPro"/>
</dbReference>
<dbReference type="SMART" id="SM00267">
    <property type="entry name" value="GGDEF"/>
    <property type="match status" value="1"/>
</dbReference>
<evidence type="ECO:0000259" key="4">
    <source>
        <dbReference type="PROSITE" id="PS50887"/>
    </source>
</evidence>
<evidence type="ECO:0000256" key="2">
    <source>
        <dbReference type="SAM" id="Phobius"/>
    </source>
</evidence>
<keyword evidence="2" id="KW-0472">Membrane</keyword>
<dbReference type="Proteomes" id="UP000627446">
    <property type="component" value="Unassembled WGS sequence"/>
</dbReference>
<feature type="transmembrane region" description="Helical" evidence="2">
    <location>
        <begin position="138"/>
        <end position="171"/>
    </location>
</feature>